<dbReference type="Gene3D" id="2.60.40.2500">
    <property type="match status" value="1"/>
</dbReference>
<feature type="signal peptide" evidence="3">
    <location>
        <begin position="1"/>
        <end position="20"/>
    </location>
</feature>
<gene>
    <name evidence="4" type="primary">virB9</name>
</gene>
<dbReference type="AlphaFoldDB" id="A0A218MAT6"/>
<keyword evidence="2 3" id="KW-0732">Signal</keyword>
<keyword evidence="4" id="KW-0614">Plasmid</keyword>
<evidence type="ECO:0000256" key="2">
    <source>
        <dbReference type="ARBA" id="ARBA00022729"/>
    </source>
</evidence>
<dbReference type="InterPro" id="IPR033645">
    <property type="entry name" value="VirB9/CagX/TrbG_C"/>
</dbReference>
<dbReference type="RefSeq" id="WP_172689455.1">
    <property type="nucleotide sequence ID" value="NZ_CP077974.1"/>
</dbReference>
<sequence length="270" mass="29798">MKQLKKPLCAAILGAWVSFAGVPAGAEVMGGGSPFDARIQTALYSPENVYRVQSVVGRSSLIQLGQGETVNGDTGLIVSGDPGAWTIGVNQAGNLVAIKPMSDQDPDTNLIINTNRRVYVLELRLAQRVADMTYLLRFRYPEPPKKPTAGRNLNADPCAGTFQNRRYQKRGDMELSPSEAWDNGMLTCFRFSTAMPRPVVYRVLPDGTETLANWHQVHNIVVVHGISDEYRFRLNRQVLAVRTRHQGGGFYNYDGTTTGEVREVKNATAQ</sequence>
<evidence type="ECO:0000313" key="4">
    <source>
        <dbReference type="EMBL" id="ASD54076.1"/>
    </source>
</evidence>
<dbReference type="EMBL" id="KY296095">
    <property type="protein sequence ID" value="ASD54076.1"/>
    <property type="molecule type" value="Genomic_DNA"/>
</dbReference>
<dbReference type="InterPro" id="IPR038161">
    <property type="entry name" value="VirB9/CagX/TrbG_C_sf"/>
</dbReference>
<protein>
    <submittedName>
        <fullName evidence="4">Type IV secretion system protein VirB9</fullName>
    </submittedName>
</protein>
<comment type="similarity">
    <text evidence="1">Belongs to the TrbG/VirB9 family.</text>
</comment>
<organism evidence="4">
    <name type="scientific">Pseudomonas aeruginosa</name>
    <dbReference type="NCBI Taxonomy" id="287"/>
    <lineage>
        <taxon>Bacteria</taxon>
        <taxon>Pseudomonadati</taxon>
        <taxon>Pseudomonadota</taxon>
        <taxon>Gammaproteobacteria</taxon>
        <taxon>Pseudomonadales</taxon>
        <taxon>Pseudomonadaceae</taxon>
        <taxon>Pseudomonas</taxon>
    </lineage>
</organism>
<reference evidence="4" key="1">
    <citation type="journal article" date="2018" name="Virulence">
        <title>Coexistence of two novel resistance plasmids, blaKPC-2-carrying p14057A and tetA(A) -carrying p14057B, in Pseudomonas aeruginosa.</title>
        <authorList>
            <person name="Shi L."/>
            <person name="Liang Q."/>
            <person name="Feng J."/>
            <person name="Zhan Z."/>
            <person name="Zhao Y."/>
            <person name="Yang W."/>
            <person name="Yang H."/>
            <person name="Chen Y."/>
            <person name="Huang M."/>
            <person name="Tong Y."/>
            <person name="Li X."/>
            <person name="Yin Z."/>
            <person name="Wang J."/>
            <person name="Zhou D."/>
        </authorList>
    </citation>
    <scope>NUCLEOTIDE SEQUENCE</scope>
    <source>
        <plasmid evidence="4">p14057A</plasmid>
    </source>
</reference>
<dbReference type="CDD" id="cd06911">
    <property type="entry name" value="VirB9_CagX_TrbG"/>
    <property type="match status" value="1"/>
</dbReference>
<dbReference type="Pfam" id="PF03524">
    <property type="entry name" value="CagX"/>
    <property type="match status" value="1"/>
</dbReference>
<dbReference type="InterPro" id="IPR010258">
    <property type="entry name" value="Conjugal_tfr_TrbG/VirB9/CagX"/>
</dbReference>
<feature type="chain" id="PRO_5011116427" evidence="3">
    <location>
        <begin position="21"/>
        <end position="270"/>
    </location>
</feature>
<proteinExistence type="inferred from homology"/>
<name>A0A218MAT6_PSEAI</name>
<accession>A0A218MAT6</accession>
<evidence type="ECO:0000256" key="3">
    <source>
        <dbReference type="SAM" id="SignalP"/>
    </source>
</evidence>
<geneLocation type="plasmid" evidence="4">
    <name>p14057A</name>
</geneLocation>
<evidence type="ECO:0000256" key="1">
    <source>
        <dbReference type="ARBA" id="ARBA00006135"/>
    </source>
</evidence>